<feature type="transmembrane region" description="Helical" evidence="1">
    <location>
        <begin position="28"/>
        <end position="48"/>
    </location>
</feature>
<feature type="transmembrane region" description="Helical" evidence="1">
    <location>
        <begin position="68"/>
        <end position="91"/>
    </location>
</feature>
<evidence type="ECO:0000313" key="2">
    <source>
        <dbReference type="EMBL" id="RPD41969.1"/>
    </source>
</evidence>
<keyword evidence="1" id="KW-1133">Transmembrane helix</keyword>
<name>A0A3N4MQK6_9BACT</name>
<sequence length="170" mass="19554">MSIPVPHEDLLAEEEFAAPKFRRELFPLWMKVSVILLMIGAGAVSYLFLKEVLAERGLMIVTESLSNFRRATAMLFILDVFLVLPAGWMLFREKRSAVLFALIVFSLAILPMGFFFIELMQTSLSYGNLPRLNLDNITLIVPLFLLLACVIRMLFIRREWKNRISKITGR</sequence>
<accession>A0A3N4MQK6</accession>
<proteinExistence type="predicted"/>
<protein>
    <submittedName>
        <fullName evidence="2">Uncharacterized protein</fullName>
    </submittedName>
</protein>
<dbReference type="EMBL" id="RMBX01000003">
    <property type="protein sequence ID" value="RPD41969.1"/>
    <property type="molecule type" value="Genomic_DNA"/>
</dbReference>
<evidence type="ECO:0000313" key="3">
    <source>
        <dbReference type="Proteomes" id="UP000279089"/>
    </source>
</evidence>
<organism evidence="2 3">
    <name type="scientific">Chitinophaga barathri</name>
    <dbReference type="NCBI Taxonomy" id="1647451"/>
    <lineage>
        <taxon>Bacteria</taxon>
        <taxon>Pseudomonadati</taxon>
        <taxon>Bacteroidota</taxon>
        <taxon>Chitinophagia</taxon>
        <taxon>Chitinophagales</taxon>
        <taxon>Chitinophagaceae</taxon>
        <taxon>Chitinophaga</taxon>
    </lineage>
</organism>
<keyword evidence="1" id="KW-0812">Transmembrane</keyword>
<keyword evidence="3" id="KW-1185">Reference proteome</keyword>
<dbReference type="AlphaFoldDB" id="A0A3N4MQK6"/>
<comment type="caution">
    <text evidence="2">The sequence shown here is derived from an EMBL/GenBank/DDBJ whole genome shotgun (WGS) entry which is preliminary data.</text>
</comment>
<feature type="transmembrane region" description="Helical" evidence="1">
    <location>
        <begin position="98"/>
        <end position="117"/>
    </location>
</feature>
<dbReference type="RefSeq" id="WP_120514944.1">
    <property type="nucleotide sequence ID" value="NZ_QXZY01000002.1"/>
</dbReference>
<evidence type="ECO:0000256" key="1">
    <source>
        <dbReference type="SAM" id="Phobius"/>
    </source>
</evidence>
<reference evidence="3" key="1">
    <citation type="submission" date="2018-11" db="EMBL/GenBank/DDBJ databases">
        <title>Chitinophaga lutea sp.nov., isolate from arsenic contaminated soil.</title>
        <authorList>
            <person name="Zong Y."/>
        </authorList>
    </citation>
    <scope>NUCLEOTIDE SEQUENCE [LARGE SCALE GENOMIC DNA]</scope>
    <source>
        <strain evidence="3">YLT18</strain>
    </source>
</reference>
<keyword evidence="1" id="KW-0472">Membrane</keyword>
<feature type="transmembrane region" description="Helical" evidence="1">
    <location>
        <begin position="137"/>
        <end position="156"/>
    </location>
</feature>
<dbReference type="Proteomes" id="UP000279089">
    <property type="component" value="Unassembled WGS sequence"/>
</dbReference>
<gene>
    <name evidence="2" type="ORF">EG028_07370</name>
</gene>